<reference evidence="2" key="1">
    <citation type="submission" date="2021-02" db="EMBL/GenBank/DDBJ databases">
        <title>Genome-Resolved Metagenomics of a Microbial Community Performing Photosynthetic Biological Nutrient Removal.</title>
        <authorList>
            <person name="Mcdaniel E.A."/>
        </authorList>
    </citation>
    <scope>NUCLEOTIDE SEQUENCE</scope>
    <source>
        <strain evidence="2">UWPOB_OBS1</strain>
    </source>
</reference>
<organism evidence="2 3">
    <name type="scientific">Candidatus Obscuribacter phosphatis</name>
    <dbReference type="NCBI Taxonomy" id="1906157"/>
    <lineage>
        <taxon>Bacteria</taxon>
        <taxon>Bacillati</taxon>
        <taxon>Candidatus Melainabacteria</taxon>
        <taxon>Candidatus Obscuribacterales</taxon>
        <taxon>Candidatus Obscuribacteraceae</taxon>
        <taxon>Candidatus Obscuribacter</taxon>
    </lineage>
</organism>
<feature type="transmembrane region" description="Helical" evidence="1">
    <location>
        <begin position="71"/>
        <end position="91"/>
    </location>
</feature>
<evidence type="ECO:0000313" key="3">
    <source>
        <dbReference type="Proteomes" id="UP000664277"/>
    </source>
</evidence>
<sequence length="99" mass="11061">MSKTTIAFAIFLSTALLPPVFSLPALSFEKVSTLSNAELLSGPPRRRHSSKPIFRPLPPYHAVANKREKRFVHLLLTSLGFVGIFLAVLALRSMPQKRY</sequence>
<proteinExistence type="predicted"/>
<evidence type="ECO:0000313" key="2">
    <source>
        <dbReference type="EMBL" id="MBN8662440.1"/>
    </source>
</evidence>
<dbReference type="AlphaFoldDB" id="A0A8J7TMR2"/>
<gene>
    <name evidence="2" type="ORF">J0M35_18870</name>
</gene>
<keyword evidence="1" id="KW-0812">Transmembrane</keyword>
<dbReference type="EMBL" id="JAFLCK010000039">
    <property type="protein sequence ID" value="MBN8662440.1"/>
    <property type="molecule type" value="Genomic_DNA"/>
</dbReference>
<keyword evidence="1" id="KW-1133">Transmembrane helix</keyword>
<name>A0A8J7TMR2_9BACT</name>
<dbReference type="Proteomes" id="UP000664277">
    <property type="component" value="Unassembled WGS sequence"/>
</dbReference>
<evidence type="ECO:0008006" key="4">
    <source>
        <dbReference type="Google" id="ProtNLM"/>
    </source>
</evidence>
<keyword evidence="1" id="KW-0472">Membrane</keyword>
<protein>
    <recommendedName>
        <fullName evidence="4">Transmembrane protein</fullName>
    </recommendedName>
</protein>
<accession>A0A8J7TMR2</accession>
<comment type="caution">
    <text evidence="2">The sequence shown here is derived from an EMBL/GenBank/DDBJ whole genome shotgun (WGS) entry which is preliminary data.</text>
</comment>
<evidence type="ECO:0000256" key="1">
    <source>
        <dbReference type="SAM" id="Phobius"/>
    </source>
</evidence>